<dbReference type="NCBIfam" id="TIGR01726">
    <property type="entry name" value="HEQRo_perm_3TM"/>
    <property type="match status" value="1"/>
</dbReference>
<reference evidence="9 10" key="1">
    <citation type="submission" date="2023-04" db="EMBL/GenBank/DDBJ databases">
        <title>Ectobacillus antri isolated from activated sludge.</title>
        <authorList>
            <person name="Yan P."/>
            <person name="Liu X."/>
        </authorList>
    </citation>
    <scope>NUCLEOTIDE SEQUENCE [LARGE SCALE GENOMIC DNA]</scope>
    <source>
        <strain evidence="9 10">C18H</strain>
    </source>
</reference>
<keyword evidence="6 7" id="KW-0472">Membrane</keyword>
<feature type="transmembrane region" description="Helical" evidence="7">
    <location>
        <begin position="97"/>
        <end position="116"/>
    </location>
</feature>
<dbReference type="SUPFAM" id="SSF161098">
    <property type="entry name" value="MetI-like"/>
    <property type="match status" value="1"/>
</dbReference>
<keyword evidence="3" id="KW-1003">Cell membrane</keyword>
<evidence type="ECO:0000256" key="4">
    <source>
        <dbReference type="ARBA" id="ARBA00022692"/>
    </source>
</evidence>
<feature type="transmembrane region" description="Helical" evidence="7">
    <location>
        <begin position="20"/>
        <end position="46"/>
    </location>
</feature>
<comment type="subcellular location">
    <subcellularLocation>
        <location evidence="1 7">Cell membrane</location>
        <topology evidence="1 7">Multi-pass membrane protein</topology>
    </subcellularLocation>
</comment>
<keyword evidence="4 7" id="KW-0812">Transmembrane</keyword>
<dbReference type="InterPro" id="IPR000515">
    <property type="entry name" value="MetI-like"/>
</dbReference>
<feature type="domain" description="ABC transmembrane type-1" evidence="8">
    <location>
        <begin position="19"/>
        <end position="220"/>
    </location>
</feature>
<dbReference type="Pfam" id="PF00528">
    <property type="entry name" value="BPD_transp_1"/>
    <property type="match status" value="1"/>
</dbReference>
<evidence type="ECO:0000256" key="5">
    <source>
        <dbReference type="ARBA" id="ARBA00022989"/>
    </source>
</evidence>
<evidence type="ECO:0000259" key="8">
    <source>
        <dbReference type="PROSITE" id="PS50928"/>
    </source>
</evidence>
<evidence type="ECO:0000313" key="9">
    <source>
        <dbReference type="EMBL" id="MDG5755475.1"/>
    </source>
</evidence>
<accession>A0ABT6H817</accession>
<dbReference type="InterPro" id="IPR010065">
    <property type="entry name" value="AA_ABC_transptr_permease_3TM"/>
</dbReference>
<sequence length="236" mass="25973">MVIDVPFIFIALVEIIKALPLTLIITIVPLLVGFAIGIIVAFIRLYKVKGLHHIADFYVSFLRGTPILLHIMLIYLGLPMIIDQIAAYYGWSFKSNAIPILLFVLIAFSLTASAYMSEIIRAGILAVSRGQIEAAYSVGMSVPQAMRRIVFPQAVTVVLPNLCHIFVGFLHTSSIAFIVSQKELNGAANIVASSNLKFLESYIAVAIIYWTLTIIAEWITALLERRAAVFHKGGIV</sequence>
<dbReference type="RefSeq" id="WP_278018659.1">
    <property type="nucleotide sequence ID" value="NZ_JARRRY010000029.1"/>
</dbReference>
<comment type="similarity">
    <text evidence="7">Belongs to the binding-protein-dependent transport system permease family.</text>
</comment>
<organism evidence="9 10">
    <name type="scientific">Ectobacillus antri</name>
    <dbReference type="NCBI Taxonomy" id="2486280"/>
    <lineage>
        <taxon>Bacteria</taxon>
        <taxon>Bacillati</taxon>
        <taxon>Bacillota</taxon>
        <taxon>Bacilli</taxon>
        <taxon>Bacillales</taxon>
        <taxon>Bacillaceae</taxon>
        <taxon>Ectobacillus</taxon>
    </lineage>
</organism>
<evidence type="ECO:0000256" key="2">
    <source>
        <dbReference type="ARBA" id="ARBA00022448"/>
    </source>
</evidence>
<dbReference type="EMBL" id="JARULN010000029">
    <property type="protein sequence ID" value="MDG5755475.1"/>
    <property type="molecule type" value="Genomic_DNA"/>
</dbReference>
<evidence type="ECO:0000256" key="1">
    <source>
        <dbReference type="ARBA" id="ARBA00004651"/>
    </source>
</evidence>
<dbReference type="InterPro" id="IPR035906">
    <property type="entry name" value="MetI-like_sf"/>
</dbReference>
<evidence type="ECO:0000313" key="10">
    <source>
        <dbReference type="Proteomes" id="UP001218246"/>
    </source>
</evidence>
<feature type="transmembrane region" description="Helical" evidence="7">
    <location>
        <begin position="154"/>
        <end position="179"/>
    </location>
</feature>
<keyword evidence="5 7" id="KW-1133">Transmembrane helix</keyword>
<evidence type="ECO:0000256" key="7">
    <source>
        <dbReference type="RuleBase" id="RU363032"/>
    </source>
</evidence>
<protein>
    <submittedName>
        <fullName evidence="9">Amino acid ABC transporter permease</fullName>
    </submittedName>
</protein>
<dbReference type="Gene3D" id="1.10.3720.10">
    <property type="entry name" value="MetI-like"/>
    <property type="match status" value="1"/>
</dbReference>
<dbReference type="Proteomes" id="UP001218246">
    <property type="component" value="Unassembled WGS sequence"/>
</dbReference>
<keyword evidence="10" id="KW-1185">Reference proteome</keyword>
<comment type="caution">
    <text evidence="9">The sequence shown here is derived from an EMBL/GenBank/DDBJ whole genome shotgun (WGS) entry which is preliminary data.</text>
</comment>
<feature type="transmembrane region" description="Helical" evidence="7">
    <location>
        <begin position="199"/>
        <end position="223"/>
    </location>
</feature>
<dbReference type="PANTHER" id="PTHR30614">
    <property type="entry name" value="MEMBRANE COMPONENT OF AMINO ACID ABC TRANSPORTER"/>
    <property type="match status" value="1"/>
</dbReference>
<evidence type="ECO:0000256" key="6">
    <source>
        <dbReference type="ARBA" id="ARBA00023136"/>
    </source>
</evidence>
<proteinExistence type="inferred from homology"/>
<evidence type="ECO:0000256" key="3">
    <source>
        <dbReference type="ARBA" id="ARBA00022475"/>
    </source>
</evidence>
<dbReference type="InterPro" id="IPR043429">
    <property type="entry name" value="ArtM/GltK/GlnP/TcyL/YhdX-like"/>
</dbReference>
<dbReference type="CDD" id="cd06261">
    <property type="entry name" value="TM_PBP2"/>
    <property type="match status" value="1"/>
</dbReference>
<dbReference type="PROSITE" id="PS50928">
    <property type="entry name" value="ABC_TM1"/>
    <property type="match status" value="1"/>
</dbReference>
<gene>
    <name evidence="9" type="ORF">P6P90_16385</name>
</gene>
<keyword evidence="2 7" id="KW-0813">Transport</keyword>
<dbReference type="PANTHER" id="PTHR30614:SF43">
    <property type="entry name" value="L-CYSTINE TRANSPORT SYSTEM PERMEASE PROTEIN TCYM"/>
    <property type="match status" value="1"/>
</dbReference>
<feature type="transmembrane region" description="Helical" evidence="7">
    <location>
        <begin position="67"/>
        <end position="91"/>
    </location>
</feature>
<name>A0ABT6H817_9BACI</name>